<dbReference type="AlphaFoldDB" id="A0A6D2HII3"/>
<dbReference type="InterPro" id="IPR057499">
    <property type="entry name" value="Kelch_FKB95"/>
</dbReference>
<evidence type="ECO:0000259" key="3">
    <source>
        <dbReference type="Pfam" id="PF25210"/>
    </source>
</evidence>
<dbReference type="InterPro" id="IPR015915">
    <property type="entry name" value="Kelch-typ_b-propeller"/>
</dbReference>
<organism evidence="4 5">
    <name type="scientific">Microthlaspi erraticum</name>
    <dbReference type="NCBI Taxonomy" id="1685480"/>
    <lineage>
        <taxon>Eukaryota</taxon>
        <taxon>Viridiplantae</taxon>
        <taxon>Streptophyta</taxon>
        <taxon>Embryophyta</taxon>
        <taxon>Tracheophyta</taxon>
        <taxon>Spermatophyta</taxon>
        <taxon>Magnoliopsida</taxon>
        <taxon>eudicotyledons</taxon>
        <taxon>Gunneridae</taxon>
        <taxon>Pentapetalae</taxon>
        <taxon>rosids</taxon>
        <taxon>malvids</taxon>
        <taxon>Brassicales</taxon>
        <taxon>Brassicaceae</taxon>
        <taxon>Coluteocarpeae</taxon>
        <taxon>Microthlaspi</taxon>
    </lineage>
</organism>
<evidence type="ECO:0000259" key="2">
    <source>
        <dbReference type="Pfam" id="PF00646"/>
    </source>
</evidence>
<gene>
    <name evidence="4" type="ORF">MERR_LOCUS3152</name>
</gene>
<feature type="compositionally biased region" description="Low complexity" evidence="1">
    <location>
        <begin position="50"/>
        <end position="59"/>
    </location>
</feature>
<dbReference type="SUPFAM" id="SSF117281">
    <property type="entry name" value="Kelch motif"/>
    <property type="match status" value="1"/>
</dbReference>
<feature type="domain" description="F-box" evidence="2">
    <location>
        <begin position="64"/>
        <end position="105"/>
    </location>
</feature>
<evidence type="ECO:0000313" key="4">
    <source>
        <dbReference type="EMBL" id="CAA7015917.1"/>
    </source>
</evidence>
<dbReference type="InterPro" id="IPR006652">
    <property type="entry name" value="Kelch_1"/>
</dbReference>
<name>A0A6D2HII3_9BRAS</name>
<dbReference type="OrthoDB" id="1095846at2759"/>
<dbReference type="EMBL" id="CACVBM020000210">
    <property type="protein sequence ID" value="CAA7015917.1"/>
    <property type="molecule type" value="Genomic_DNA"/>
</dbReference>
<reference evidence="4" key="1">
    <citation type="submission" date="2020-01" db="EMBL/GenBank/DDBJ databases">
        <authorList>
            <person name="Mishra B."/>
        </authorList>
    </citation>
    <scope>NUCLEOTIDE SEQUENCE [LARGE SCALE GENOMIC DNA]</scope>
</reference>
<sequence>MRNSHCWRCANKKNRVRRKLDQSHNHVSTDLLTVWNETAPHHKRRKEEASQSSPSSSSSSFELLDSLPKAVAIDCLARVSRLDHAALSLVSTSVRSLVVSVELYKARSAMGYAEKFVYICLSMPPDPNPRWFILRPTLDSATGKTVNRAHAIPSPPSQPPEGSAVVALDCGIYVVGGLVDGKPTSGVLLLDCRYHTWRRVSPMRVARASPGARVVDGKIYVLGGCEDDKTCSEWGEVFDPKTQTWAALPITLEESTDTDTRPRMDLIRDSVVIDDKVYVADAGNKSFFYSPRECKWGRGKKDWSEKEQIKRDWCVTDKGLLLSCGNDGCIYWCEPGDLDRCDTVGLDWREVEGWEMQCLEEQLHDSRVVHYKTGENLEDLLPGARLTSFGRNVLVFWDKLVGPRGREKSSEIWCAEIALERCVRDDGGWDEFGSVVWSSAILTPTADPLLCRSKLLYAISLDV</sequence>
<accession>A0A6D2HII3</accession>
<dbReference type="Pfam" id="PF25210">
    <property type="entry name" value="Kelch_FKB95"/>
    <property type="match status" value="1"/>
</dbReference>
<keyword evidence="5" id="KW-1185">Reference proteome</keyword>
<dbReference type="PANTHER" id="PTHR24414">
    <property type="entry name" value="F-BOX/KELCH-REPEAT PROTEIN SKIP4"/>
    <property type="match status" value="1"/>
</dbReference>
<dbReference type="Proteomes" id="UP000467841">
    <property type="component" value="Unassembled WGS sequence"/>
</dbReference>
<dbReference type="InterPro" id="IPR001810">
    <property type="entry name" value="F-box_dom"/>
</dbReference>
<dbReference type="SMART" id="SM00612">
    <property type="entry name" value="Kelch"/>
    <property type="match status" value="2"/>
</dbReference>
<proteinExistence type="predicted"/>
<dbReference type="Pfam" id="PF00646">
    <property type="entry name" value="F-box"/>
    <property type="match status" value="1"/>
</dbReference>
<dbReference type="Gene3D" id="2.120.10.80">
    <property type="entry name" value="Kelch-type beta propeller"/>
    <property type="match status" value="1"/>
</dbReference>
<dbReference type="CDD" id="cd22152">
    <property type="entry name" value="F-box_AtAFR-like"/>
    <property type="match status" value="1"/>
</dbReference>
<comment type="caution">
    <text evidence="4">The sequence shown here is derived from an EMBL/GenBank/DDBJ whole genome shotgun (WGS) entry which is preliminary data.</text>
</comment>
<feature type="region of interest" description="Disordered" evidence="1">
    <location>
        <begin position="38"/>
        <end position="59"/>
    </location>
</feature>
<evidence type="ECO:0000313" key="5">
    <source>
        <dbReference type="Proteomes" id="UP000467841"/>
    </source>
</evidence>
<dbReference type="PANTHER" id="PTHR24414:SF154">
    <property type="entry name" value="BNAC05G49580D PROTEIN"/>
    <property type="match status" value="1"/>
</dbReference>
<protein>
    <submittedName>
        <fullName evidence="4">Uncharacterized protein</fullName>
    </submittedName>
</protein>
<feature type="domain" description="FKB95-like N-terminal Kelch" evidence="3">
    <location>
        <begin position="131"/>
        <end position="441"/>
    </location>
</feature>
<dbReference type="InterPro" id="IPR050354">
    <property type="entry name" value="F-box/kelch-repeat_ARATH"/>
</dbReference>
<evidence type="ECO:0000256" key="1">
    <source>
        <dbReference type="SAM" id="MobiDB-lite"/>
    </source>
</evidence>